<dbReference type="InterPro" id="IPR001202">
    <property type="entry name" value="WW_dom"/>
</dbReference>
<keyword evidence="4" id="KW-1185">Reference proteome</keyword>
<accession>A0A5C3K982</accession>
<dbReference type="Proteomes" id="UP000307440">
    <property type="component" value="Unassembled WGS sequence"/>
</dbReference>
<organism evidence="3 4">
    <name type="scientific">Coprinopsis marcescibilis</name>
    <name type="common">Agaric fungus</name>
    <name type="synonym">Psathyrella marcescibilis</name>
    <dbReference type="NCBI Taxonomy" id="230819"/>
    <lineage>
        <taxon>Eukaryota</taxon>
        <taxon>Fungi</taxon>
        <taxon>Dikarya</taxon>
        <taxon>Basidiomycota</taxon>
        <taxon>Agaricomycotina</taxon>
        <taxon>Agaricomycetes</taxon>
        <taxon>Agaricomycetidae</taxon>
        <taxon>Agaricales</taxon>
        <taxon>Agaricineae</taxon>
        <taxon>Psathyrellaceae</taxon>
        <taxon>Coprinopsis</taxon>
    </lineage>
</organism>
<dbReference type="PROSITE" id="PS50020">
    <property type="entry name" value="WW_DOMAIN_2"/>
    <property type="match status" value="1"/>
</dbReference>
<gene>
    <name evidence="3" type="ORF">FA15DRAFT_662177</name>
</gene>
<sequence>MWKGRNWAAGGSQLAPQNVLIYRPVQTPAGIVFWTKDTVQPPEQVIDTTGSGSRRKPAGSAKRADLSPCPDISWYHILDKRHSSPWSGNNLAGALMSVDQKVLHTINQQGKTFSQTRERLRVVDDQSLITTCTVTMSPNPPTEDPNKKKKKKKSWGNPPPFSDHWRQEVMGHEVEMALSSSSKYLLPSKRMRLTDEDTSTQILPQRRTREEVLLQEPEQQEEIEIEMDESPQPPPDDRVDWENWKPNAIIMESTEDKAKQLGVMAHWYRKFNQVNNLPRVYYANEEDHRSDWPNPRKEEQAGIIEDDAGIQAHM</sequence>
<feature type="region of interest" description="Disordered" evidence="1">
    <location>
        <begin position="43"/>
        <end position="65"/>
    </location>
</feature>
<dbReference type="AlphaFoldDB" id="A0A5C3K982"/>
<protein>
    <recommendedName>
        <fullName evidence="2">WW domain-containing protein</fullName>
    </recommendedName>
</protein>
<proteinExistence type="predicted"/>
<dbReference type="EMBL" id="ML210835">
    <property type="protein sequence ID" value="TFK16414.1"/>
    <property type="molecule type" value="Genomic_DNA"/>
</dbReference>
<reference evidence="3 4" key="1">
    <citation type="journal article" date="2019" name="Nat. Ecol. Evol.">
        <title>Megaphylogeny resolves global patterns of mushroom evolution.</title>
        <authorList>
            <person name="Varga T."/>
            <person name="Krizsan K."/>
            <person name="Foldi C."/>
            <person name="Dima B."/>
            <person name="Sanchez-Garcia M."/>
            <person name="Sanchez-Ramirez S."/>
            <person name="Szollosi G.J."/>
            <person name="Szarkandi J.G."/>
            <person name="Papp V."/>
            <person name="Albert L."/>
            <person name="Andreopoulos W."/>
            <person name="Angelini C."/>
            <person name="Antonin V."/>
            <person name="Barry K.W."/>
            <person name="Bougher N.L."/>
            <person name="Buchanan P."/>
            <person name="Buyck B."/>
            <person name="Bense V."/>
            <person name="Catcheside P."/>
            <person name="Chovatia M."/>
            <person name="Cooper J."/>
            <person name="Damon W."/>
            <person name="Desjardin D."/>
            <person name="Finy P."/>
            <person name="Geml J."/>
            <person name="Haridas S."/>
            <person name="Hughes K."/>
            <person name="Justo A."/>
            <person name="Karasinski D."/>
            <person name="Kautmanova I."/>
            <person name="Kiss B."/>
            <person name="Kocsube S."/>
            <person name="Kotiranta H."/>
            <person name="LaButti K.M."/>
            <person name="Lechner B.E."/>
            <person name="Liimatainen K."/>
            <person name="Lipzen A."/>
            <person name="Lukacs Z."/>
            <person name="Mihaltcheva S."/>
            <person name="Morgado L.N."/>
            <person name="Niskanen T."/>
            <person name="Noordeloos M.E."/>
            <person name="Ohm R.A."/>
            <person name="Ortiz-Santana B."/>
            <person name="Ovrebo C."/>
            <person name="Racz N."/>
            <person name="Riley R."/>
            <person name="Savchenko A."/>
            <person name="Shiryaev A."/>
            <person name="Soop K."/>
            <person name="Spirin V."/>
            <person name="Szebenyi C."/>
            <person name="Tomsovsky M."/>
            <person name="Tulloss R.E."/>
            <person name="Uehling J."/>
            <person name="Grigoriev I.V."/>
            <person name="Vagvolgyi C."/>
            <person name="Papp T."/>
            <person name="Martin F.M."/>
            <person name="Miettinen O."/>
            <person name="Hibbett D.S."/>
            <person name="Nagy L.G."/>
        </authorList>
    </citation>
    <scope>NUCLEOTIDE SEQUENCE [LARGE SCALE GENOMIC DNA]</scope>
    <source>
        <strain evidence="3 4">CBS 121175</strain>
    </source>
</reference>
<name>A0A5C3K982_COPMA</name>
<feature type="region of interest" description="Disordered" evidence="1">
    <location>
        <begin position="286"/>
        <end position="314"/>
    </location>
</feature>
<feature type="domain" description="WW" evidence="2">
    <location>
        <begin position="261"/>
        <end position="297"/>
    </location>
</feature>
<evidence type="ECO:0000256" key="1">
    <source>
        <dbReference type="SAM" id="MobiDB-lite"/>
    </source>
</evidence>
<feature type="compositionally biased region" description="Basic and acidic residues" evidence="1">
    <location>
        <begin position="286"/>
        <end position="300"/>
    </location>
</feature>
<evidence type="ECO:0000313" key="4">
    <source>
        <dbReference type="Proteomes" id="UP000307440"/>
    </source>
</evidence>
<feature type="region of interest" description="Disordered" evidence="1">
    <location>
        <begin position="132"/>
        <end position="165"/>
    </location>
</feature>
<evidence type="ECO:0000259" key="2">
    <source>
        <dbReference type="PROSITE" id="PS50020"/>
    </source>
</evidence>
<evidence type="ECO:0000313" key="3">
    <source>
        <dbReference type="EMBL" id="TFK16414.1"/>
    </source>
</evidence>